<dbReference type="EMBL" id="JAUIQD010000002">
    <property type="protein sequence ID" value="KAK3359824.1"/>
    <property type="molecule type" value="Genomic_DNA"/>
</dbReference>
<feature type="signal peptide" evidence="1">
    <location>
        <begin position="1"/>
        <end position="21"/>
    </location>
</feature>
<sequence length="128" mass="14846">MFLCLFSFVCFWIIFPALVFGFGLTKPPIPSEGIMHWRWSMRHEMNWIWCREGSLYLLLFCFRDCADRSTLLVMSFMGVWICGRCSVKAWWVGLANDDCFSTTLGPVLAQKQTRLGEIYNHGCCCQHG</sequence>
<keyword evidence="3" id="KW-1185">Reference proteome</keyword>
<comment type="caution">
    <text evidence="2">The sequence shown here is derived from an EMBL/GenBank/DDBJ whole genome shotgun (WGS) entry which is preliminary data.</text>
</comment>
<proteinExistence type="predicted"/>
<keyword evidence="1" id="KW-0732">Signal</keyword>
<reference evidence="2" key="2">
    <citation type="submission" date="2023-06" db="EMBL/GenBank/DDBJ databases">
        <authorList>
            <consortium name="Lawrence Berkeley National Laboratory"/>
            <person name="Haridas S."/>
            <person name="Hensen N."/>
            <person name="Bonometti L."/>
            <person name="Westerberg I."/>
            <person name="Brannstrom I.O."/>
            <person name="Guillou S."/>
            <person name="Cros-Aarteil S."/>
            <person name="Calhoun S."/>
            <person name="Kuo A."/>
            <person name="Mondo S."/>
            <person name="Pangilinan J."/>
            <person name="Riley R."/>
            <person name="Labutti K."/>
            <person name="Andreopoulos B."/>
            <person name="Lipzen A."/>
            <person name="Chen C."/>
            <person name="Yanf M."/>
            <person name="Daum C."/>
            <person name="Ng V."/>
            <person name="Clum A."/>
            <person name="Steindorff A."/>
            <person name="Ohm R."/>
            <person name="Martin F."/>
            <person name="Silar P."/>
            <person name="Natvig D."/>
            <person name="Lalanne C."/>
            <person name="Gautier V."/>
            <person name="Ament-Velasquez S.L."/>
            <person name="Kruys A."/>
            <person name="Hutchinson M.I."/>
            <person name="Powell A.J."/>
            <person name="Barry K."/>
            <person name="Miller A.N."/>
            <person name="Grigoriev I.V."/>
            <person name="Debuchy R."/>
            <person name="Gladieux P."/>
            <person name="Thoren M.H."/>
            <person name="Johannesson H."/>
        </authorList>
    </citation>
    <scope>NUCLEOTIDE SEQUENCE</scope>
    <source>
        <strain evidence="2">CBS 955.72</strain>
    </source>
</reference>
<protein>
    <recommendedName>
        <fullName evidence="4">Secreted protein</fullName>
    </recommendedName>
</protein>
<evidence type="ECO:0000313" key="3">
    <source>
        <dbReference type="Proteomes" id="UP001275084"/>
    </source>
</evidence>
<organism evidence="2 3">
    <name type="scientific">Lasiosphaeria hispida</name>
    <dbReference type="NCBI Taxonomy" id="260671"/>
    <lineage>
        <taxon>Eukaryota</taxon>
        <taxon>Fungi</taxon>
        <taxon>Dikarya</taxon>
        <taxon>Ascomycota</taxon>
        <taxon>Pezizomycotina</taxon>
        <taxon>Sordariomycetes</taxon>
        <taxon>Sordariomycetidae</taxon>
        <taxon>Sordariales</taxon>
        <taxon>Lasiosphaeriaceae</taxon>
        <taxon>Lasiosphaeria</taxon>
    </lineage>
</organism>
<name>A0AAJ0MI04_9PEZI</name>
<evidence type="ECO:0000313" key="2">
    <source>
        <dbReference type="EMBL" id="KAK3359824.1"/>
    </source>
</evidence>
<evidence type="ECO:0000256" key="1">
    <source>
        <dbReference type="SAM" id="SignalP"/>
    </source>
</evidence>
<evidence type="ECO:0008006" key="4">
    <source>
        <dbReference type="Google" id="ProtNLM"/>
    </source>
</evidence>
<feature type="chain" id="PRO_5042464404" description="Secreted protein" evidence="1">
    <location>
        <begin position="22"/>
        <end position="128"/>
    </location>
</feature>
<dbReference type="Proteomes" id="UP001275084">
    <property type="component" value="Unassembled WGS sequence"/>
</dbReference>
<accession>A0AAJ0MI04</accession>
<gene>
    <name evidence="2" type="ORF">B0T25DRAFT_110821</name>
</gene>
<dbReference type="AlphaFoldDB" id="A0AAJ0MI04"/>
<reference evidence="2" key="1">
    <citation type="journal article" date="2023" name="Mol. Phylogenet. Evol.">
        <title>Genome-scale phylogeny and comparative genomics of the fungal order Sordariales.</title>
        <authorList>
            <person name="Hensen N."/>
            <person name="Bonometti L."/>
            <person name="Westerberg I."/>
            <person name="Brannstrom I.O."/>
            <person name="Guillou S."/>
            <person name="Cros-Aarteil S."/>
            <person name="Calhoun S."/>
            <person name="Haridas S."/>
            <person name="Kuo A."/>
            <person name="Mondo S."/>
            <person name="Pangilinan J."/>
            <person name="Riley R."/>
            <person name="LaButti K."/>
            <person name="Andreopoulos B."/>
            <person name="Lipzen A."/>
            <person name="Chen C."/>
            <person name="Yan M."/>
            <person name="Daum C."/>
            <person name="Ng V."/>
            <person name="Clum A."/>
            <person name="Steindorff A."/>
            <person name="Ohm R.A."/>
            <person name="Martin F."/>
            <person name="Silar P."/>
            <person name="Natvig D.O."/>
            <person name="Lalanne C."/>
            <person name="Gautier V."/>
            <person name="Ament-Velasquez S.L."/>
            <person name="Kruys A."/>
            <person name="Hutchinson M.I."/>
            <person name="Powell A.J."/>
            <person name="Barry K."/>
            <person name="Miller A.N."/>
            <person name="Grigoriev I.V."/>
            <person name="Debuchy R."/>
            <person name="Gladieux P."/>
            <person name="Hiltunen Thoren M."/>
            <person name="Johannesson H."/>
        </authorList>
    </citation>
    <scope>NUCLEOTIDE SEQUENCE</scope>
    <source>
        <strain evidence="2">CBS 955.72</strain>
    </source>
</reference>